<proteinExistence type="predicted"/>
<dbReference type="SUPFAM" id="SSF51905">
    <property type="entry name" value="FAD/NAD(P)-binding domain"/>
    <property type="match status" value="1"/>
</dbReference>
<dbReference type="PANTHER" id="PTHR42923">
    <property type="entry name" value="PROTOPORPHYRINOGEN OXIDASE"/>
    <property type="match status" value="1"/>
</dbReference>
<dbReference type="OrthoDB" id="20837at2"/>
<dbReference type="Pfam" id="PF01593">
    <property type="entry name" value="Amino_oxidase"/>
    <property type="match status" value="1"/>
</dbReference>
<dbReference type="STRING" id="1033802.SSPSH_003560"/>
<protein>
    <submittedName>
        <fullName evidence="2">Protoporphyrinogen oxidase protein</fullName>
        <ecNumber evidence="2">1.3.3.4</ecNumber>
    </submittedName>
</protein>
<dbReference type="Proteomes" id="UP000006242">
    <property type="component" value="Unassembled WGS sequence"/>
</dbReference>
<keyword evidence="3" id="KW-1185">Reference proteome</keyword>
<reference evidence="2 3" key="2">
    <citation type="journal article" date="2013" name="PLoS ONE">
        <title>INDIGO - INtegrated Data Warehouse of MIcrobial GenOmes with Examples from the Red Sea Extremophiles.</title>
        <authorList>
            <person name="Alam I."/>
            <person name="Antunes A."/>
            <person name="Kamau A.A."/>
            <person name="Ba Alawi W."/>
            <person name="Kalkatawi M."/>
            <person name="Stingl U."/>
            <person name="Bajic V.B."/>
        </authorList>
    </citation>
    <scope>NUCLEOTIDE SEQUENCE [LARGE SCALE GENOMIC DNA]</scope>
    <source>
        <strain evidence="2 3">E1L3A</strain>
    </source>
</reference>
<dbReference type="Gene3D" id="1.10.405.20">
    <property type="match status" value="1"/>
</dbReference>
<accession>U2EHV2</accession>
<dbReference type="InterPro" id="IPR036188">
    <property type="entry name" value="FAD/NAD-bd_sf"/>
</dbReference>
<dbReference type="PANTHER" id="PTHR42923:SF17">
    <property type="entry name" value="AMINE OXIDASE DOMAIN-CONTAINING PROTEIN"/>
    <property type="match status" value="1"/>
</dbReference>
<dbReference type="AlphaFoldDB" id="U2EHV2"/>
<dbReference type="InterPro" id="IPR002937">
    <property type="entry name" value="Amino_oxidase"/>
</dbReference>
<keyword evidence="2" id="KW-0560">Oxidoreductase</keyword>
<organism evidence="2 3">
    <name type="scientific">Salinisphaera shabanensis E1L3A</name>
    <dbReference type="NCBI Taxonomy" id="1033802"/>
    <lineage>
        <taxon>Bacteria</taxon>
        <taxon>Pseudomonadati</taxon>
        <taxon>Pseudomonadota</taxon>
        <taxon>Gammaproteobacteria</taxon>
        <taxon>Salinisphaerales</taxon>
        <taxon>Salinisphaeraceae</taxon>
        <taxon>Salinisphaera</taxon>
    </lineage>
</organism>
<dbReference type="InterPro" id="IPR050464">
    <property type="entry name" value="Zeta_carotene_desat/Oxidored"/>
</dbReference>
<dbReference type="GO" id="GO:0004729">
    <property type="term" value="F:oxygen-dependent protoporphyrinogen oxidase activity"/>
    <property type="evidence" value="ECO:0007669"/>
    <property type="project" value="UniProtKB-EC"/>
</dbReference>
<evidence type="ECO:0000313" key="2">
    <source>
        <dbReference type="EMBL" id="ERJ17645.1"/>
    </source>
</evidence>
<reference evidence="2 3" key="1">
    <citation type="journal article" date="2011" name="J. Bacteriol.">
        <title>Genome sequence of Salinisphaera shabanensis, a gammaproteobacterium from the harsh, variable environment of the brine-seawater interface of the Shaban Deep in the Red Sea.</title>
        <authorList>
            <person name="Antunes A."/>
            <person name="Alam I."/>
            <person name="Bajic V.B."/>
            <person name="Stingl U."/>
        </authorList>
    </citation>
    <scope>NUCLEOTIDE SEQUENCE [LARGE SCALE GENOMIC DNA]</scope>
    <source>
        <strain evidence="2 3">E1L3A</strain>
    </source>
</reference>
<dbReference type="eggNOG" id="COG2907">
    <property type="taxonomic scope" value="Bacteria"/>
</dbReference>
<comment type="caution">
    <text evidence="2">The sequence shown here is derived from an EMBL/GenBank/DDBJ whole genome shotgun (WGS) entry which is preliminary data.</text>
</comment>
<dbReference type="EC" id="1.3.3.4" evidence="2"/>
<dbReference type="RefSeq" id="WP_006913035.1">
    <property type="nucleotide sequence ID" value="NZ_AFNV02000032.1"/>
</dbReference>
<evidence type="ECO:0000313" key="3">
    <source>
        <dbReference type="Proteomes" id="UP000006242"/>
    </source>
</evidence>
<feature type="domain" description="Amine oxidase" evidence="1">
    <location>
        <begin position="11"/>
        <end position="268"/>
    </location>
</feature>
<evidence type="ECO:0000259" key="1">
    <source>
        <dbReference type="Pfam" id="PF01593"/>
    </source>
</evidence>
<dbReference type="EMBL" id="AFNV02000032">
    <property type="protein sequence ID" value="ERJ17645.1"/>
    <property type="molecule type" value="Genomic_DNA"/>
</dbReference>
<dbReference type="Gene3D" id="3.50.50.60">
    <property type="entry name" value="FAD/NAD(P)-binding domain"/>
    <property type="match status" value="1"/>
</dbReference>
<dbReference type="FunFam" id="1.10.405.20:FF:000001">
    <property type="entry name" value="Amine oxidase"/>
    <property type="match status" value="1"/>
</dbReference>
<sequence length="421" mass="46939">MQRIAIVGSGIAGLGTAWLLDGKAEITVFEAANRAGGHANTVMAGEQPVDTGFIVLNDRNYPFFESLLAELDVETRASDMSFAVSIGDGAIEWAGDSWRTLFAQKSRLFDQRHWRMIGDILRFNRQAKQLIETDALPAISLGEFLDRYNYSDAFAARYLLPMAAAIWSTPTADMRAFPVGAFLRFFDNHGLLELSNRPQWKTIVGGSQRYVQAIAKRLGGRLRLATPVARVRRDENGAHVTLASGKTETFDQVVFACHADQTRAMLDDASALESSVLSAFRFQSNRAILHSDIALLPRRRRVWAAWNYLADRDGVDNQRVTVSYWMNRLQSIAGERQYVVSLNPRVEPKARHVIREIEYDHPVFDGEAIAAQGRLDEIQGADRAWFCGAWCGYGFHEDGLASAVRVARGLDVDVPWSGRDG</sequence>
<gene>
    <name evidence="2" type="ORF">SSPSH_003560</name>
</gene>
<dbReference type="Gene3D" id="3.30.70.1990">
    <property type="match status" value="1"/>
</dbReference>
<name>U2EHV2_9GAMM</name>